<accession>A0AAD6ZL51</accession>
<evidence type="ECO:0000313" key="1">
    <source>
        <dbReference type="EMBL" id="KAJ7327844.1"/>
    </source>
</evidence>
<comment type="caution">
    <text evidence="1">The sequence shown here is derived from an EMBL/GenBank/DDBJ whole genome shotgun (WGS) entry which is preliminary data.</text>
</comment>
<feature type="non-terminal residue" evidence="1">
    <location>
        <position position="169"/>
    </location>
</feature>
<reference evidence="1" key="1">
    <citation type="submission" date="2023-03" db="EMBL/GenBank/DDBJ databases">
        <title>Massive genome expansion in bonnet fungi (Mycena s.s.) driven by repeated elements and novel gene families across ecological guilds.</title>
        <authorList>
            <consortium name="Lawrence Berkeley National Laboratory"/>
            <person name="Harder C.B."/>
            <person name="Miyauchi S."/>
            <person name="Viragh M."/>
            <person name="Kuo A."/>
            <person name="Thoen E."/>
            <person name="Andreopoulos B."/>
            <person name="Lu D."/>
            <person name="Skrede I."/>
            <person name="Drula E."/>
            <person name="Henrissat B."/>
            <person name="Morin E."/>
            <person name="Kohler A."/>
            <person name="Barry K."/>
            <person name="LaButti K."/>
            <person name="Morin E."/>
            <person name="Salamov A."/>
            <person name="Lipzen A."/>
            <person name="Mereny Z."/>
            <person name="Hegedus B."/>
            <person name="Baldrian P."/>
            <person name="Stursova M."/>
            <person name="Weitz H."/>
            <person name="Taylor A."/>
            <person name="Grigoriev I.V."/>
            <person name="Nagy L.G."/>
            <person name="Martin F."/>
            <person name="Kauserud H."/>
        </authorList>
    </citation>
    <scope>NUCLEOTIDE SEQUENCE</scope>
    <source>
        <strain evidence="1">CBHHK002</strain>
    </source>
</reference>
<dbReference type="AlphaFoldDB" id="A0AAD6ZL51"/>
<proteinExistence type="predicted"/>
<name>A0AAD6ZL51_9AGAR</name>
<gene>
    <name evidence="1" type="ORF">DFH08DRAFT_637989</name>
</gene>
<organism evidence="1 2">
    <name type="scientific">Mycena albidolilacea</name>
    <dbReference type="NCBI Taxonomy" id="1033008"/>
    <lineage>
        <taxon>Eukaryota</taxon>
        <taxon>Fungi</taxon>
        <taxon>Dikarya</taxon>
        <taxon>Basidiomycota</taxon>
        <taxon>Agaricomycotina</taxon>
        <taxon>Agaricomycetes</taxon>
        <taxon>Agaricomycetidae</taxon>
        <taxon>Agaricales</taxon>
        <taxon>Marasmiineae</taxon>
        <taxon>Mycenaceae</taxon>
        <taxon>Mycena</taxon>
    </lineage>
</organism>
<evidence type="ECO:0000313" key="2">
    <source>
        <dbReference type="Proteomes" id="UP001218218"/>
    </source>
</evidence>
<dbReference type="EMBL" id="JARIHO010000040">
    <property type="protein sequence ID" value="KAJ7327844.1"/>
    <property type="molecule type" value="Genomic_DNA"/>
</dbReference>
<feature type="non-terminal residue" evidence="1">
    <location>
        <position position="1"/>
    </location>
</feature>
<keyword evidence="2" id="KW-1185">Reference proteome</keyword>
<dbReference type="Proteomes" id="UP001218218">
    <property type="component" value="Unassembled WGS sequence"/>
</dbReference>
<protein>
    <submittedName>
        <fullName evidence="1">Uncharacterized protein</fullName>
    </submittedName>
</protein>
<sequence length="169" mass="18933">FELSPGSRQAPDFCTLHVFPLEPTNNTMSFFVIYMCHHIALKSVDSYLSGICNQLESAFPNVRKVRASPLVKNTLKGARHLFGKGTKRKRPLSTAGLRIVERAAQAQPSISHDDKLFVGMLFSGFDSLLRLGELSWPDIVALRNWKKVVRRSSVKLTDSSFGFFLPGHK</sequence>